<feature type="domain" description="Enoyl reductase (ER)" evidence="1">
    <location>
        <begin position="6"/>
        <end position="346"/>
    </location>
</feature>
<dbReference type="Pfam" id="PF08240">
    <property type="entry name" value="ADH_N"/>
    <property type="match status" value="1"/>
</dbReference>
<dbReference type="EMBL" id="JANVFT010000015">
    <property type="protein sequence ID" value="KAJ4498519.1"/>
    <property type="molecule type" value="Genomic_DNA"/>
</dbReference>
<dbReference type="PANTHER" id="PTHR45348">
    <property type="entry name" value="HYPOTHETICAL OXIDOREDUCTASE (EUROFUNG)"/>
    <property type="match status" value="1"/>
</dbReference>
<dbReference type="InterPro" id="IPR013154">
    <property type="entry name" value="ADH-like_N"/>
</dbReference>
<dbReference type="InterPro" id="IPR036291">
    <property type="entry name" value="NAD(P)-bd_dom_sf"/>
</dbReference>
<dbReference type="InterPro" id="IPR013149">
    <property type="entry name" value="ADH-like_C"/>
</dbReference>
<evidence type="ECO:0000259" key="1">
    <source>
        <dbReference type="SMART" id="SM00829"/>
    </source>
</evidence>
<dbReference type="InterPro" id="IPR047122">
    <property type="entry name" value="Trans-enoyl_RdTase-like"/>
</dbReference>
<comment type="caution">
    <text evidence="2">The sequence shown here is derived from an EMBL/GenBank/DDBJ whole genome shotgun (WGS) entry which is preliminary data.</text>
</comment>
<accession>A0ABQ8VQ61</accession>
<reference evidence="2" key="1">
    <citation type="submission" date="2022-08" db="EMBL/GenBank/DDBJ databases">
        <title>A Global Phylogenomic Analysis of the Shiitake Genus Lentinula.</title>
        <authorList>
            <consortium name="DOE Joint Genome Institute"/>
            <person name="Sierra-Patev S."/>
            <person name="Min B."/>
            <person name="Naranjo-Ortiz M."/>
            <person name="Looney B."/>
            <person name="Konkel Z."/>
            <person name="Slot J.C."/>
            <person name="Sakamoto Y."/>
            <person name="Steenwyk J.L."/>
            <person name="Rokas A."/>
            <person name="Carro J."/>
            <person name="Camarero S."/>
            <person name="Ferreira P."/>
            <person name="Molpeceres G."/>
            <person name="Ruiz-Duenas F.J."/>
            <person name="Serrano A."/>
            <person name="Henrissat B."/>
            <person name="Drula E."/>
            <person name="Hughes K.W."/>
            <person name="Mata J.L."/>
            <person name="Ishikawa N.K."/>
            <person name="Vargas-Isla R."/>
            <person name="Ushijima S."/>
            <person name="Smith C.A."/>
            <person name="Ahrendt S."/>
            <person name="Andreopoulos W."/>
            <person name="He G."/>
            <person name="Labutti K."/>
            <person name="Lipzen A."/>
            <person name="Ng V."/>
            <person name="Riley R."/>
            <person name="Sandor L."/>
            <person name="Barry K."/>
            <person name="Martinez A.T."/>
            <person name="Xiao Y."/>
            <person name="Gibbons J.G."/>
            <person name="Terashima K."/>
            <person name="Grigoriev I.V."/>
            <person name="Hibbett D.S."/>
        </authorList>
    </citation>
    <scope>NUCLEOTIDE SEQUENCE</scope>
    <source>
        <strain evidence="2">RHP3577 ss4</strain>
    </source>
</reference>
<organism evidence="2 3">
    <name type="scientific">Lentinula lateritia</name>
    <dbReference type="NCBI Taxonomy" id="40482"/>
    <lineage>
        <taxon>Eukaryota</taxon>
        <taxon>Fungi</taxon>
        <taxon>Dikarya</taxon>
        <taxon>Basidiomycota</taxon>
        <taxon>Agaricomycotina</taxon>
        <taxon>Agaricomycetes</taxon>
        <taxon>Agaricomycetidae</taxon>
        <taxon>Agaricales</taxon>
        <taxon>Marasmiineae</taxon>
        <taxon>Omphalotaceae</taxon>
        <taxon>Lentinula</taxon>
    </lineage>
</organism>
<keyword evidence="3" id="KW-1185">Reference proteome</keyword>
<protein>
    <submittedName>
        <fullName evidence="2">GroES-like protein</fullName>
    </submittedName>
</protein>
<dbReference type="SMART" id="SM00829">
    <property type="entry name" value="PKS_ER"/>
    <property type="match status" value="1"/>
</dbReference>
<sequence length="352" mass="37122">MSQKALVLESAKAPFVVKSIPIPKPGPGQILVKVLACALNPVDFVVQARDIFPNITYPTVLGLDVAGDVEELGEGVEGYAKGDRVFFAAVYTLNNGGFQQYALKTIADSDIGTVSIPPQISYSEASSIPLTFATAAIPLLSANPAGCGLNPTFDPKVSFNGEAALVIGGGTSVGQFAIQIFKYVGFSTIITYASSKHSDYLKSLGATHVIDRTDVSLSALPEAVKAITPLPIKNIYLAIIVAPEAFDAGYACLAHGGQMATANPNPPKPDDAEATGRKIYGVFASTQIEPNIEFGKAMWKNLPKLMGERIIKPNRVEMLIPNGLAEVPDALQRFMSGGVSGVKLVVNPQETS</sequence>
<dbReference type="SUPFAM" id="SSF50129">
    <property type="entry name" value="GroES-like"/>
    <property type="match status" value="1"/>
</dbReference>
<dbReference type="Gene3D" id="3.90.180.10">
    <property type="entry name" value="Medium-chain alcohol dehydrogenases, catalytic domain"/>
    <property type="match status" value="1"/>
</dbReference>
<name>A0ABQ8VQ61_9AGAR</name>
<gene>
    <name evidence="2" type="ORF">C8R41DRAFT_757158</name>
</gene>
<dbReference type="InterPro" id="IPR020843">
    <property type="entry name" value="ER"/>
</dbReference>
<dbReference type="SUPFAM" id="SSF51735">
    <property type="entry name" value="NAD(P)-binding Rossmann-fold domains"/>
    <property type="match status" value="1"/>
</dbReference>
<dbReference type="InterPro" id="IPR011032">
    <property type="entry name" value="GroES-like_sf"/>
</dbReference>
<evidence type="ECO:0000313" key="3">
    <source>
        <dbReference type="Proteomes" id="UP001150217"/>
    </source>
</evidence>
<dbReference type="PANTHER" id="PTHR45348:SF2">
    <property type="entry name" value="ZINC-TYPE ALCOHOL DEHYDROGENASE-LIKE PROTEIN C2E1P3.01"/>
    <property type="match status" value="1"/>
</dbReference>
<proteinExistence type="predicted"/>
<dbReference type="Proteomes" id="UP001150217">
    <property type="component" value="Unassembled WGS sequence"/>
</dbReference>
<evidence type="ECO:0000313" key="2">
    <source>
        <dbReference type="EMBL" id="KAJ4498519.1"/>
    </source>
</evidence>
<dbReference type="Pfam" id="PF00107">
    <property type="entry name" value="ADH_zinc_N"/>
    <property type="match status" value="1"/>
</dbReference>
<dbReference type="Gene3D" id="3.40.50.720">
    <property type="entry name" value="NAD(P)-binding Rossmann-like Domain"/>
    <property type="match status" value="1"/>
</dbReference>
<dbReference type="CDD" id="cd08249">
    <property type="entry name" value="enoyl_reductase_like"/>
    <property type="match status" value="1"/>
</dbReference>